<gene>
    <name evidence="1" type="ORF">ATANTOWER_029079</name>
</gene>
<keyword evidence="2" id="KW-1185">Reference proteome</keyword>
<accession>A0ABU7BK23</accession>
<dbReference type="EMBL" id="JAHUTI010056608">
    <property type="protein sequence ID" value="MED6250306.1"/>
    <property type="molecule type" value="Genomic_DNA"/>
</dbReference>
<dbReference type="Proteomes" id="UP001345963">
    <property type="component" value="Unassembled WGS sequence"/>
</dbReference>
<protein>
    <submittedName>
        <fullName evidence="1">Uncharacterized protein</fullName>
    </submittedName>
</protein>
<comment type="caution">
    <text evidence="1">The sequence shown here is derived from an EMBL/GenBank/DDBJ whole genome shotgun (WGS) entry which is preliminary data.</text>
</comment>
<reference evidence="1 2" key="1">
    <citation type="submission" date="2021-07" db="EMBL/GenBank/DDBJ databases">
        <authorList>
            <person name="Palmer J.M."/>
        </authorList>
    </citation>
    <scope>NUCLEOTIDE SEQUENCE [LARGE SCALE GENOMIC DNA]</scope>
    <source>
        <strain evidence="1 2">AT_MEX2019</strain>
        <tissue evidence="1">Muscle</tissue>
    </source>
</reference>
<sequence length="132" mass="15189">MALSSDGMTKSRLDYWFASEIAHDLETDCSISAAPLTDHCIIKLSLIPQKKYKDGIKDIGNSFQISLNMTFSVRIEKKTTDDINTDSSLPNYRDKWKYLKYKIHQMSISYSKVLNRDNKQKEAGTVEVIKLY</sequence>
<proteinExistence type="predicted"/>
<evidence type="ECO:0000313" key="1">
    <source>
        <dbReference type="EMBL" id="MED6250306.1"/>
    </source>
</evidence>
<evidence type="ECO:0000313" key="2">
    <source>
        <dbReference type="Proteomes" id="UP001345963"/>
    </source>
</evidence>
<organism evidence="1 2">
    <name type="scientific">Ataeniobius toweri</name>
    <dbReference type="NCBI Taxonomy" id="208326"/>
    <lineage>
        <taxon>Eukaryota</taxon>
        <taxon>Metazoa</taxon>
        <taxon>Chordata</taxon>
        <taxon>Craniata</taxon>
        <taxon>Vertebrata</taxon>
        <taxon>Euteleostomi</taxon>
        <taxon>Actinopterygii</taxon>
        <taxon>Neopterygii</taxon>
        <taxon>Teleostei</taxon>
        <taxon>Neoteleostei</taxon>
        <taxon>Acanthomorphata</taxon>
        <taxon>Ovalentaria</taxon>
        <taxon>Atherinomorphae</taxon>
        <taxon>Cyprinodontiformes</taxon>
        <taxon>Goodeidae</taxon>
        <taxon>Ataeniobius</taxon>
    </lineage>
</organism>
<name>A0ABU7BK23_9TELE</name>